<keyword evidence="1" id="KW-0677">Repeat</keyword>
<reference evidence="3 4" key="1">
    <citation type="submission" date="2020-10" db="EMBL/GenBank/DDBJ databases">
        <title>Sequencing the genomes of 1000 actinobacteria strains.</title>
        <authorList>
            <person name="Klenk H.-P."/>
        </authorList>
    </citation>
    <scope>NUCLEOTIDE SEQUENCE [LARGE SCALE GENOMIC DNA]</scope>
    <source>
        <strain evidence="3 4">DSM 43173</strain>
    </source>
</reference>
<dbReference type="InterPro" id="IPR009091">
    <property type="entry name" value="RCC1/BLIP-II"/>
</dbReference>
<evidence type="ECO:0000313" key="3">
    <source>
        <dbReference type="EMBL" id="MBE1582536.1"/>
    </source>
</evidence>
<evidence type="ECO:0000256" key="2">
    <source>
        <dbReference type="SAM" id="MobiDB-lite"/>
    </source>
</evidence>
<dbReference type="RefSeq" id="WP_192783801.1">
    <property type="nucleotide sequence ID" value="NZ_JADBEK010000001.1"/>
</dbReference>
<dbReference type="PROSITE" id="PS51318">
    <property type="entry name" value="TAT"/>
    <property type="match status" value="1"/>
</dbReference>
<dbReference type="PROSITE" id="PS50012">
    <property type="entry name" value="RCC1_3"/>
    <property type="match status" value="1"/>
</dbReference>
<dbReference type="SUPFAM" id="SSF50985">
    <property type="entry name" value="RCC1/BLIP-II"/>
    <property type="match status" value="1"/>
</dbReference>
<dbReference type="Pfam" id="PF13540">
    <property type="entry name" value="RCC1_2"/>
    <property type="match status" value="1"/>
</dbReference>
<evidence type="ECO:0000256" key="1">
    <source>
        <dbReference type="ARBA" id="ARBA00022737"/>
    </source>
</evidence>
<dbReference type="InterPro" id="IPR000408">
    <property type="entry name" value="Reg_chr_condens"/>
</dbReference>
<dbReference type="PANTHER" id="PTHR45622">
    <property type="entry name" value="UBIQUITIN-PROTEIN LIGASE E3A-RELATED"/>
    <property type="match status" value="1"/>
</dbReference>
<proteinExistence type="predicted"/>
<comment type="caution">
    <text evidence="3">The sequence shown here is derived from an EMBL/GenBank/DDBJ whole genome shotgun (WGS) entry which is preliminary data.</text>
</comment>
<dbReference type="EMBL" id="JADBEK010000001">
    <property type="protein sequence ID" value="MBE1582536.1"/>
    <property type="molecule type" value="Genomic_DNA"/>
</dbReference>
<dbReference type="InterPro" id="IPR051709">
    <property type="entry name" value="Ub-ligase/GTPase-reg"/>
</dbReference>
<dbReference type="InterPro" id="IPR006311">
    <property type="entry name" value="TAT_signal"/>
</dbReference>
<name>A0ABR9LR20_9ACTN</name>
<dbReference type="Gene3D" id="2.130.10.30">
    <property type="entry name" value="Regulator of chromosome condensation 1/beta-lactamase-inhibitor protein II"/>
    <property type="match status" value="2"/>
</dbReference>
<dbReference type="PANTHER" id="PTHR45622:SF60">
    <property type="entry name" value="UBIQUITIN-PROTEIN LIGASE E3A"/>
    <property type="match status" value="1"/>
</dbReference>
<organism evidence="3 4">
    <name type="scientific">Nonomuraea angiospora</name>
    <dbReference type="NCBI Taxonomy" id="46172"/>
    <lineage>
        <taxon>Bacteria</taxon>
        <taxon>Bacillati</taxon>
        <taxon>Actinomycetota</taxon>
        <taxon>Actinomycetes</taxon>
        <taxon>Streptosporangiales</taxon>
        <taxon>Streptosporangiaceae</taxon>
        <taxon>Nonomuraea</taxon>
    </lineage>
</organism>
<accession>A0ABR9LR20</accession>
<dbReference type="Proteomes" id="UP000633509">
    <property type="component" value="Unassembled WGS sequence"/>
</dbReference>
<sequence length="331" mass="34174">MISRRQLMRTVAVGLPAAVLGGTVSRVSPAQAHSGASSITTEGRGEPECAPGSGKLIQWGPANAPEVPAAGLSGVTAFSIGACANLYNLMLKDGKVTIWGNFNLNDRNQQRLVRVPVAATRDVTAIATAGAYSFALRDGGVIVWGGTHDTELALPEATKSGVTAMTGANGGSSYGLFLKDGGVIQWRGFVDVPDEAKEGVVAMSARQHALALREDGRVVTWGPDLPANLAVPAEAQSGVTAISAGNGFSLALKNGAVIAWGDNEYGQLEVPYEAQSDVVAISAGNLASMALTAGGRIVTWAYDFYGQLDIPEEAHCGARAISCGYVCMVLL</sequence>
<protein>
    <submittedName>
        <fullName evidence="3">Alpha-tubulin suppressor-like RCC1 family protein</fullName>
    </submittedName>
</protein>
<evidence type="ECO:0000313" key="4">
    <source>
        <dbReference type="Proteomes" id="UP000633509"/>
    </source>
</evidence>
<keyword evidence="4" id="KW-1185">Reference proteome</keyword>
<feature type="region of interest" description="Disordered" evidence="2">
    <location>
        <begin position="31"/>
        <end position="54"/>
    </location>
</feature>
<gene>
    <name evidence="3" type="ORF">H4W80_000794</name>
</gene>